<dbReference type="EMBL" id="JBAMIC010000012">
    <property type="protein sequence ID" value="KAK7098886.1"/>
    <property type="molecule type" value="Genomic_DNA"/>
</dbReference>
<dbReference type="PANTHER" id="PTHR47533">
    <property type="entry name" value="PROTEIN CBG21859"/>
    <property type="match status" value="1"/>
</dbReference>
<dbReference type="AlphaFoldDB" id="A0AAN9B5B9"/>
<dbReference type="InterPro" id="IPR010463">
    <property type="entry name" value="DUF1057"/>
</dbReference>
<gene>
    <name evidence="2" type="ORF">V1264_003103</name>
</gene>
<feature type="region of interest" description="Disordered" evidence="1">
    <location>
        <begin position="98"/>
        <end position="118"/>
    </location>
</feature>
<evidence type="ECO:0000256" key="1">
    <source>
        <dbReference type="SAM" id="MobiDB-lite"/>
    </source>
</evidence>
<dbReference type="Pfam" id="PF06342">
    <property type="entry name" value="DUF1057"/>
    <property type="match status" value="1"/>
</dbReference>
<dbReference type="Gene3D" id="3.40.50.1820">
    <property type="entry name" value="alpha/beta hydrolase"/>
    <property type="match status" value="1"/>
</dbReference>
<protein>
    <submittedName>
        <fullName evidence="2">Uncharacterized protein</fullName>
    </submittedName>
</protein>
<reference evidence="2 3" key="1">
    <citation type="submission" date="2024-02" db="EMBL/GenBank/DDBJ databases">
        <title>Chromosome-scale genome assembly of the rough periwinkle Littorina saxatilis.</title>
        <authorList>
            <person name="De Jode A."/>
            <person name="Faria R."/>
            <person name="Formenti G."/>
            <person name="Sims Y."/>
            <person name="Smith T.P."/>
            <person name="Tracey A."/>
            <person name="Wood J.M.D."/>
            <person name="Zagrodzka Z.B."/>
            <person name="Johannesson K."/>
            <person name="Butlin R.K."/>
            <person name="Leder E.H."/>
        </authorList>
    </citation>
    <scope>NUCLEOTIDE SEQUENCE [LARGE SCALE GENOMIC DNA]</scope>
    <source>
        <strain evidence="2">Snail1</strain>
        <tissue evidence="2">Muscle</tissue>
    </source>
</reference>
<accession>A0AAN9B5B9</accession>
<keyword evidence="3" id="KW-1185">Reference proteome</keyword>
<feature type="compositionally biased region" description="Low complexity" evidence="1">
    <location>
        <begin position="109"/>
        <end position="118"/>
    </location>
</feature>
<evidence type="ECO:0000313" key="2">
    <source>
        <dbReference type="EMBL" id="KAK7098886.1"/>
    </source>
</evidence>
<dbReference type="InterPro" id="IPR029058">
    <property type="entry name" value="AB_hydrolase_fold"/>
</dbReference>
<dbReference type="SUPFAM" id="SSF53474">
    <property type="entry name" value="alpha/beta-Hydrolases"/>
    <property type="match status" value="1"/>
</dbReference>
<sequence>MSSFVLSRSALKIGRLSQITGALVSRPQTVQKFSSDTKLRSLCLPSNATFQRCHWCLHNHARGSQTTRHCTKFSTKLKPPNQMNYISTSAARLVRQSECRHSSRSGRKSASITSTAATEAQALPHRQTSHLHQRFIYVQTSTNRWEDIPGGVIFDVAYLDSAPGEKINPSVPLVVSLHSTPGSFYDLQPILESFVKAGCRVLAPSFPGHGYTEGVTKGYSDVFMHSTSEKAEFVRDFLANLGVEKVDLLIGQGCGCYPAMRLTAGIDTTNMFRSVAFLSPWPHRSFRAMRQKNLIPLLHDMWERPYYRTMAKAMSRLLSNTHNASTQERITLVYTLYHANFGEIGGLTVALDAQNVPRVMFFSEDDQFVESDASYELADLMGIGEDRTHRFTGQLEKGTEEQFPSCFVFDKGGQHLEDTQPGVITAVLLKLLSKVRPGFSPF</sequence>
<comment type="caution">
    <text evidence="2">The sequence shown here is derived from an EMBL/GenBank/DDBJ whole genome shotgun (WGS) entry which is preliminary data.</text>
</comment>
<evidence type="ECO:0000313" key="3">
    <source>
        <dbReference type="Proteomes" id="UP001374579"/>
    </source>
</evidence>
<organism evidence="2 3">
    <name type="scientific">Littorina saxatilis</name>
    <dbReference type="NCBI Taxonomy" id="31220"/>
    <lineage>
        <taxon>Eukaryota</taxon>
        <taxon>Metazoa</taxon>
        <taxon>Spiralia</taxon>
        <taxon>Lophotrochozoa</taxon>
        <taxon>Mollusca</taxon>
        <taxon>Gastropoda</taxon>
        <taxon>Caenogastropoda</taxon>
        <taxon>Littorinimorpha</taxon>
        <taxon>Littorinoidea</taxon>
        <taxon>Littorinidae</taxon>
        <taxon>Littorina</taxon>
    </lineage>
</organism>
<dbReference type="PANTHER" id="PTHR47533:SF4">
    <property type="entry name" value="AB HYDROLASE-1 DOMAIN-CONTAINING PROTEIN"/>
    <property type="match status" value="1"/>
</dbReference>
<proteinExistence type="predicted"/>
<dbReference type="Proteomes" id="UP001374579">
    <property type="component" value="Unassembled WGS sequence"/>
</dbReference>
<name>A0AAN9B5B9_9CAEN</name>